<keyword evidence="1" id="KW-0493">Microtubule</keyword>
<keyword evidence="1" id="KW-0206">Cytoskeleton</keyword>
<keyword evidence="2" id="KW-1185">Reference proteome</keyword>
<dbReference type="KEGG" id="pcw:110193785"/>
<dbReference type="RefSeq" id="XP_020821459.1">
    <property type="nucleotide sequence ID" value="XM_020965800.1"/>
</dbReference>
<dbReference type="GO" id="GO:0005868">
    <property type="term" value="C:cytoplasmic dynein complex"/>
    <property type="evidence" value="ECO:0007669"/>
    <property type="project" value="TreeGrafter"/>
</dbReference>
<evidence type="ECO:0000313" key="2">
    <source>
        <dbReference type="Proteomes" id="UP000515140"/>
    </source>
</evidence>
<evidence type="ECO:0000256" key="1">
    <source>
        <dbReference type="RuleBase" id="RU365010"/>
    </source>
</evidence>
<dbReference type="SMART" id="SM01375">
    <property type="entry name" value="Dynein_light"/>
    <property type="match status" value="1"/>
</dbReference>
<dbReference type="GO" id="GO:0035721">
    <property type="term" value="P:intraciliary retrograde transport"/>
    <property type="evidence" value="ECO:0007669"/>
    <property type="project" value="TreeGrafter"/>
</dbReference>
<dbReference type="InParanoid" id="A0A6P5IS87"/>
<protein>
    <recommendedName>
        <fullName evidence="1">Dynein light chain</fullName>
    </recommendedName>
</protein>
<dbReference type="PANTHER" id="PTHR11886">
    <property type="entry name" value="DYNEIN LIGHT CHAIN"/>
    <property type="match status" value="1"/>
</dbReference>
<dbReference type="AlphaFoldDB" id="A0A6P5IS87"/>
<sequence>MCDYKGIIKYPDISEKSQDSVECTTQPMEKYIIENNTAAHIKKLDKKYHPILHCIIRKNFHICVKYETQPSIYFYQGQVIILPSKSD</sequence>
<dbReference type="Pfam" id="PF01221">
    <property type="entry name" value="Dynein_light"/>
    <property type="match status" value="1"/>
</dbReference>
<reference evidence="3" key="1">
    <citation type="submission" date="2025-08" db="UniProtKB">
        <authorList>
            <consortium name="RefSeq"/>
        </authorList>
    </citation>
    <scope>IDENTIFICATION</scope>
    <source>
        <tissue evidence="3">Spleen</tissue>
    </source>
</reference>
<dbReference type="InterPro" id="IPR037177">
    <property type="entry name" value="DLC_sf"/>
</dbReference>
<dbReference type="PANTHER" id="PTHR11886:SF91">
    <property type="entry name" value="DYNEIN LIGHT CHAIN 1, CYTOPLASMIC"/>
    <property type="match status" value="1"/>
</dbReference>
<keyword evidence="1" id="KW-0505">Motor protein</keyword>
<gene>
    <name evidence="3" type="primary">LOC110193785</name>
</gene>
<dbReference type="GO" id="GO:0044458">
    <property type="term" value="P:motile cilium assembly"/>
    <property type="evidence" value="ECO:0007669"/>
    <property type="project" value="TreeGrafter"/>
</dbReference>
<evidence type="ECO:0000313" key="3">
    <source>
        <dbReference type="RefSeq" id="XP_020821459.1"/>
    </source>
</evidence>
<dbReference type="GO" id="GO:0005874">
    <property type="term" value="C:microtubule"/>
    <property type="evidence" value="ECO:0007669"/>
    <property type="project" value="UniProtKB-KW"/>
</dbReference>
<keyword evidence="1" id="KW-0963">Cytoplasm</keyword>
<dbReference type="InterPro" id="IPR001372">
    <property type="entry name" value="Dynein_light_chain_typ-1/2"/>
</dbReference>
<dbReference type="GO" id="GO:0045505">
    <property type="term" value="F:dynein intermediate chain binding"/>
    <property type="evidence" value="ECO:0007669"/>
    <property type="project" value="TreeGrafter"/>
</dbReference>
<dbReference type="GeneID" id="110193785"/>
<name>A0A6P5IS87_PHACI</name>
<proteinExistence type="inferred from homology"/>
<dbReference type="SUPFAM" id="SSF54648">
    <property type="entry name" value="DLC"/>
    <property type="match status" value="1"/>
</dbReference>
<comment type="subcellular location">
    <subcellularLocation>
        <location evidence="1">Cytoplasm</location>
        <location evidence="1">Cytoskeleton</location>
    </subcellularLocation>
</comment>
<keyword evidence="1" id="KW-0243">Dynein</keyword>
<comment type="similarity">
    <text evidence="1">Belongs to the dynein light chain family.</text>
</comment>
<organism evidence="2 3">
    <name type="scientific">Phascolarctos cinereus</name>
    <name type="common">Koala</name>
    <dbReference type="NCBI Taxonomy" id="38626"/>
    <lineage>
        <taxon>Eukaryota</taxon>
        <taxon>Metazoa</taxon>
        <taxon>Chordata</taxon>
        <taxon>Craniata</taxon>
        <taxon>Vertebrata</taxon>
        <taxon>Euteleostomi</taxon>
        <taxon>Mammalia</taxon>
        <taxon>Metatheria</taxon>
        <taxon>Diprotodontia</taxon>
        <taxon>Phascolarctidae</taxon>
        <taxon>Phascolarctos</taxon>
    </lineage>
</organism>
<dbReference type="Proteomes" id="UP000515140">
    <property type="component" value="Unplaced"/>
</dbReference>
<dbReference type="GO" id="GO:0005929">
    <property type="term" value="C:cilium"/>
    <property type="evidence" value="ECO:0007669"/>
    <property type="project" value="GOC"/>
</dbReference>
<dbReference type="Gene3D" id="3.30.740.10">
    <property type="entry name" value="Protein Inhibitor Of Neuronal Nitric Oxide Synthase"/>
    <property type="match status" value="1"/>
</dbReference>
<accession>A0A6P5IS87</accession>